<evidence type="ECO:0000256" key="2">
    <source>
        <dbReference type="SAM" id="MobiDB-lite"/>
    </source>
</evidence>
<accession>A0AAD9ZPG8</accession>
<evidence type="ECO:0000256" key="1">
    <source>
        <dbReference type="PROSITE-ProRule" id="PRU00176"/>
    </source>
</evidence>
<dbReference type="InterPro" id="IPR012677">
    <property type="entry name" value="Nucleotide-bd_a/b_plait_sf"/>
</dbReference>
<dbReference type="SUPFAM" id="SSF54928">
    <property type="entry name" value="RNA-binding domain, RBD"/>
    <property type="match status" value="1"/>
</dbReference>
<dbReference type="GO" id="GO:0003723">
    <property type="term" value="F:RNA binding"/>
    <property type="evidence" value="ECO:0007669"/>
    <property type="project" value="UniProtKB-UniRule"/>
</dbReference>
<dbReference type="Gene3D" id="3.30.70.330">
    <property type="match status" value="1"/>
</dbReference>
<comment type="caution">
    <text evidence="4">The sequence shown here is derived from an EMBL/GenBank/DDBJ whole genome shotgun (WGS) entry which is preliminary data.</text>
</comment>
<reference evidence="4" key="1">
    <citation type="journal article" date="2023" name="Plant J.">
        <title>Genome sequences and population genomics provide insights into the demographic history, inbreeding, and mutation load of two 'living fossil' tree species of Dipteronia.</title>
        <authorList>
            <person name="Feng Y."/>
            <person name="Comes H.P."/>
            <person name="Chen J."/>
            <person name="Zhu S."/>
            <person name="Lu R."/>
            <person name="Zhang X."/>
            <person name="Li P."/>
            <person name="Qiu J."/>
            <person name="Olsen K.M."/>
            <person name="Qiu Y."/>
        </authorList>
    </citation>
    <scope>NUCLEOTIDE SEQUENCE</scope>
    <source>
        <strain evidence="4">NBL</strain>
    </source>
</reference>
<feature type="domain" description="RRM" evidence="3">
    <location>
        <begin position="27"/>
        <end position="104"/>
    </location>
</feature>
<dbReference type="PROSITE" id="PS50102">
    <property type="entry name" value="RRM"/>
    <property type="match status" value="1"/>
</dbReference>
<dbReference type="InterPro" id="IPR000504">
    <property type="entry name" value="RRM_dom"/>
</dbReference>
<dbReference type="PANTHER" id="PTHR34427">
    <property type="entry name" value="DUF4283 DOMAIN PROTEIN"/>
    <property type="match status" value="1"/>
</dbReference>
<dbReference type="InterPro" id="IPR035979">
    <property type="entry name" value="RBD_domain_sf"/>
</dbReference>
<keyword evidence="1" id="KW-0694">RNA-binding</keyword>
<name>A0AAD9ZPG8_9ROSI</name>
<dbReference type="Pfam" id="PF00076">
    <property type="entry name" value="RRM_1"/>
    <property type="match status" value="1"/>
</dbReference>
<dbReference type="CDD" id="cd00590">
    <property type="entry name" value="RRM_SF"/>
    <property type="match status" value="1"/>
</dbReference>
<protein>
    <recommendedName>
        <fullName evidence="3">RRM domain-containing protein</fullName>
    </recommendedName>
</protein>
<gene>
    <name evidence="4" type="ORF">Dsin_027814</name>
</gene>
<dbReference type="Proteomes" id="UP001281410">
    <property type="component" value="Unassembled WGS sequence"/>
</dbReference>
<sequence length="768" mass="88132">MMREITGERKSGTLGQRRFRDFRETLVSIFVDNLNHQVDQRFLWDLFKVFGRMRDIYLSAATVHMKIGYAFVRFGTIEEAKRVAETMNGMYVFGWPIRATVAKHGWKSRNLANTGDAIRHRMQTEDDKKVSLEGKGHRGSYADVLKEKSEVRGVREGDHMEMLKLVITGSSFSDSRWLENSAMGVMMGFTNVSRVKRRLFNRGFSFTTKYLGGRAILWSFNSSQDCEGFISNSFFWNDMFSSVQKWSGVRSFDDKPVWFNFTGVALDYWTEAFFKKLVSKLGELALVDEEMLLRKRLDSARLLLLIPPNRSLPKVIQVVDGFKHFSVSVEAESRLRDMRWINDFLGLNQEFEILDRGCPSMAEETQLQNQVGRRSEAVFEILSNHSMGKVSSEPREFNQRGKEDVEVCRDNSKETFLQEKSTIKSRRFRQVRGKDRVEVNRKWTLGEESSSSAEDEIEEGQIFFSEFPRGECSKKVKALEWAVEDGLGERRTPANSPTGSDLREGLNDAVVEQVEGLCLDGHMDNLTNEALLELALVDETRRVERMREWRKCLKAEDRSRRHGVSIRSSIKGTKKNNSREDGQCVEVEEGSNEDGNMVAKIAKVVERADRRGHDTKGNRILRLRDLTRKLSCDGGSQTGLEVENTGEGFHQDVEEEIVKVIKTGVSLGIDFNGKIMEMEEVIAICEKEEKDRTAETRKRGLGRDEKKRVIQSLVCRHKPMIFFIQEMKLKAFDSSVERGVSGPKRILEDKKSDFRGTSRQSVLRTCKM</sequence>
<evidence type="ECO:0000313" key="5">
    <source>
        <dbReference type="Proteomes" id="UP001281410"/>
    </source>
</evidence>
<dbReference type="AlphaFoldDB" id="A0AAD9ZPG8"/>
<proteinExistence type="predicted"/>
<dbReference type="EMBL" id="JANJYJ010000009">
    <property type="protein sequence ID" value="KAK3188253.1"/>
    <property type="molecule type" value="Genomic_DNA"/>
</dbReference>
<dbReference type="PANTHER" id="PTHR34427:SF5">
    <property type="entry name" value="DUF4283 DOMAIN-CONTAINING PROTEIN"/>
    <property type="match status" value="1"/>
</dbReference>
<evidence type="ECO:0000313" key="4">
    <source>
        <dbReference type="EMBL" id="KAK3188253.1"/>
    </source>
</evidence>
<dbReference type="SMART" id="SM00360">
    <property type="entry name" value="RRM"/>
    <property type="match status" value="1"/>
</dbReference>
<keyword evidence="5" id="KW-1185">Reference proteome</keyword>
<feature type="region of interest" description="Disordered" evidence="2">
    <location>
        <begin position="564"/>
        <end position="591"/>
    </location>
</feature>
<evidence type="ECO:0000259" key="3">
    <source>
        <dbReference type="PROSITE" id="PS50102"/>
    </source>
</evidence>
<organism evidence="4 5">
    <name type="scientific">Dipteronia sinensis</name>
    <dbReference type="NCBI Taxonomy" id="43782"/>
    <lineage>
        <taxon>Eukaryota</taxon>
        <taxon>Viridiplantae</taxon>
        <taxon>Streptophyta</taxon>
        <taxon>Embryophyta</taxon>
        <taxon>Tracheophyta</taxon>
        <taxon>Spermatophyta</taxon>
        <taxon>Magnoliopsida</taxon>
        <taxon>eudicotyledons</taxon>
        <taxon>Gunneridae</taxon>
        <taxon>Pentapetalae</taxon>
        <taxon>rosids</taxon>
        <taxon>malvids</taxon>
        <taxon>Sapindales</taxon>
        <taxon>Sapindaceae</taxon>
        <taxon>Hippocastanoideae</taxon>
        <taxon>Acereae</taxon>
        <taxon>Dipteronia</taxon>
    </lineage>
</organism>